<keyword evidence="2" id="KW-0378">Hydrolase</keyword>
<feature type="domain" description="AB hydrolase-1" evidence="1">
    <location>
        <begin position="33"/>
        <end position="277"/>
    </location>
</feature>
<protein>
    <submittedName>
        <fullName evidence="2">Alpha/beta hydrolase</fullName>
    </submittedName>
</protein>
<dbReference type="GO" id="GO:0016787">
    <property type="term" value="F:hydrolase activity"/>
    <property type="evidence" value="ECO:0007669"/>
    <property type="project" value="UniProtKB-KW"/>
</dbReference>
<dbReference type="Pfam" id="PF12697">
    <property type="entry name" value="Abhydrolase_6"/>
    <property type="match status" value="1"/>
</dbReference>
<dbReference type="InterPro" id="IPR029058">
    <property type="entry name" value="AB_hydrolase_fold"/>
</dbReference>
<evidence type="ECO:0000259" key="1">
    <source>
        <dbReference type="Pfam" id="PF12697"/>
    </source>
</evidence>
<organism evidence="2 3">
    <name type="scientific">Undibacterium squillarum</name>
    <dbReference type="NCBI Taxonomy" id="1131567"/>
    <lineage>
        <taxon>Bacteria</taxon>
        <taxon>Pseudomonadati</taxon>
        <taxon>Pseudomonadota</taxon>
        <taxon>Betaproteobacteria</taxon>
        <taxon>Burkholderiales</taxon>
        <taxon>Oxalobacteraceae</taxon>
        <taxon>Undibacterium</taxon>
    </lineage>
</organism>
<reference evidence="3" key="1">
    <citation type="journal article" date="2019" name="Int. J. Syst. Evol. Microbiol.">
        <title>The Global Catalogue of Microorganisms (GCM) 10K type strain sequencing project: providing services to taxonomists for standard genome sequencing and annotation.</title>
        <authorList>
            <consortium name="The Broad Institute Genomics Platform"/>
            <consortium name="The Broad Institute Genome Sequencing Center for Infectious Disease"/>
            <person name="Wu L."/>
            <person name="Ma J."/>
        </authorList>
    </citation>
    <scope>NUCLEOTIDE SEQUENCE [LARGE SCALE GENOMIC DNA]</scope>
    <source>
        <strain evidence="3">KCTC 23917</strain>
    </source>
</reference>
<evidence type="ECO:0000313" key="3">
    <source>
        <dbReference type="Proteomes" id="UP000653343"/>
    </source>
</evidence>
<evidence type="ECO:0000313" key="2">
    <source>
        <dbReference type="EMBL" id="GGX32212.1"/>
    </source>
</evidence>
<dbReference type="PANTHER" id="PTHR43194">
    <property type="entry name" value="HYDROLASE ALPHA/BETA FOLD FAMILY"/>
    <property type="match status" value="1"/>
</dbReference>
<gene>
    <name evidence="2" type="ORF">GCM10010946_06740</name>
</gene>
<keyword evidence="3" id="KW-1185">Reference proteome</keyword>
<name>A0ABQ2XSK8_9BURK</name>
<comment type="caution">
    <text evidence="2">The sequence shown here is derived from an EMBL/GenBank/DDBJ whole genome shotgun (WGS) entry which is preliminary data.</text>
</comment>
<proteinExistence type="predicted"/>
<dbReference type="Proteomes" id="UP000653343">
    <property type="component" value="Unassembled WGS sequence"/>
</dbReference>
<accession>A0ABQ2XSK8</accession>
<sequence>MEYRRHDVQCLSPAGLHRMAYQEWGDPQNPRVLVCVHGLTRVSSDFDALASRLCDTYRVVCPDVVGRGYSGHLANPAFYAIPQYVSDMVTLLARVNAEQVDWVGTSMGGLIGMILAAQNDSPIRQLVLNDVGPALDPAALARIGTYVGDDVRFATRDEAVAYIRAISDSFGPHSDAQWDKMAGDVLRQNPDGSWRRHYDLRLSQAFASATPEVLKAGEQSLWAAYDAIQARTLLIRGAESDLLTPETAAQMQQRGPKATLAEFAGVGHAPMFQQPDQIQTVIDFLLAK</sequence>
<dbReference type="Gene3D" id="3.40.50.1820">
    <property type="entry name" value="alpha/beta hydrolase"/>
    <property type="match status" value="1"/>
</dbReference>
<dbReference type="RefSeq" id="WP_229793001.1">
    <property type="nucleotide sequence ID" value="NZ_BMYU01000001.1"/>
</dbReference>
<dbReference type="PRINTS" id="PR00111">
    <property type="entry name" value="ABHYDROLASE"/>
</dbReference>
<dbReference type="PANTHER" id="PTHR43194:SF2">
    <property type="entry name" value="PEROXISOMAL MEMBRANE PROTEIN LPX1"/>
    <property type="match status" value="1"/>
</dbReference>
<dbReference type="InterPro" id="IPR000073">
    <property type="entry name" value="AB_hydrolase_1"/>
</dbReference>
<dbReference type="EMBL" id="BMYU01000001">
    <property type="protein sequence ID" value="GGX32212.1"/>
    <property type="molecule type" value="Genomic_DNA"/>
</dbReference>
<dbReference type="SUPFAM" id="SSF53474">
    <property type="entry name" value="alpha/beta-Hydrolases"/>
    <property type="match status" value="1"/>
</dbReference>
<dbReference type="InterPro" id="IPR050228">
    <property type="entry name" value="Carboxylesterase_BioH"/>
</dbReference>